<organism evidence="4 5">
    <name type="scientific">Oryzisolibacter propanilivorax</name>
    <dbReference type="NCBI Taxonomy" id="1527607"/>
    <lineage>
        <taxon>Bacteria</taxon>
        <taxon>Pseudomonadati</taxon>
        <taxon>Pseudomonadota</taxon>
        <taxon>Betaproteobacteria</taxon>
        <taxon>Burkholderiales</taxon>
        <taxon>Comamonadaceae</taxon>
        <taxon>Oryzisolibacter</taxon>
    </lineage>
</organism>
<keyword evidence="2 3" id="KW-0732">Signal</keyword>
<evidence type="ECO:0000256" key="3">
    <source>
        <dbReference type="SAM" id="SignalP"/>
    </source>
</evidence>
<proteinExistence type="inferred from homology"/>
<dbReference type="Pfam" id="PF12974">
    <property type="entry name" value="Phosphonate-bd"/>
    <property type="match status" value="1"/>
</dbReference>
<gene>
    <name evidence="4" type="ORF">SAMN05428957_10210</name>
</gene>
<evidence type="ECO:0000313" key="4">
    <source>
        <dbReference type="EMBL" id="SDM04980.1"/>
    </source>
</evidence>
<dbReference type="Proteomes" id="UP000198552">
    <property type="component" value="Unassembled WGS sequence"/>
</dbReference>
<dbReference type="OrthoDB" id="5318791at2"/>
<feature type="chain" id="PRO_5011764607" evidence="3">
    <location>
        <begin position="25"/>
        <end position="330"/>
    </location>
</feature>
<protein>
    <submittedName>
        <fullName evidence="4">Phosphonate transport system substrate-binding protein</fullName>
    </submittedName>
</protein>
<feature type="signal peptide" evidence="3">
    <location>
        <begin position="1"/>
        <end position="24"/>
    </location>
</feature>
<dbReference type="InterPro" id="IPR005770">
    <property type="entry name" value="PhnD"/>
</dbReference>
<dbReference type="SUPFAM" id="SSF53850">
    <property type="entry name" value="Periplasmic binding protein-like II"/>
    <property type="match status" value="1"/>
</dbReference>
<dbReference type="AlphaFoldDB" id="A0A1G9Q1T6"/>
<evidence type="ECO:0000256" key="1">
    <source>
        <dbReference type="ARBA" id="ARBA00007162"/>
    </source>
</evidence>
<dbReference type="RefSeq" id="WP_091566529.1">
    <property type="nucleotide sequence ID" value="NZ_FNHP01000002.1"/>
</dbReference>
<sequence>MPTFSLTHATLASALLLAAAAVQAQDACPHRGDLDTQFCDANRDLVADTPTDPKRLKDPGTLVFAFTPVEDPAIYEKLFRPFMGHLSQCVGKKVVFFPVQSNAAQIEAMRSGRLHIAAFSPGPVNFAVNLSGAVPFAIRGNEQGPVGMHLKMIVRKDSAYQKLEDLKGKRVAHTSPSSNSGNLAPRALFPKIGLTPDTDYKVVYSGKHDQSILGVKTGDYDAAPVASDVLQHMTERGVVKPDDFRVLYTSEMFPTDAYAYAYNLVPELQSKIKQCFFDYKVPPEMAKGLGGDRFLPITYQKDWELVRTVAASAGELFTREAFDKAAAGKK</sequence>
<evidence type="ECO:0000256" key="2">
    <source>
        <dbReference type="ARBA" id="ARBA00022729"/>
    </source>
</evidence>
<dbReference type="PANTHER" id="PTHR35841">
    <property type="entry name" value="PHOSPHONATES-BINDING PERIPLASMIC PROTEIN"/>
    <property type="match status" value="1"/>
</dbReference>
<evidence type="ECO:0000313" key="5">
    <source>
        <dbReference type="Proteomes" id="UP000198552"/>
    </source>
</evidence>
<dbReference type="GO" id="GO:0055085">
    <property type="term" value="P:transmembrane transport"/>
    <property type="evidence" value="ECO:0007669"/>
    <property type="project" value="InterPro"/>
</dbReference>
<dbReference type="PANTHER" id="PTHR35841:SF1">
    <property type="entry name" value="PHOSPHONATES-BINDING PERIPLASMIC PROTEIN"/>
    <property type="match status" value="1"/>
</dbReference>
<reference evidence="5" key="1">
    <citation type="submission" date="2016-10" db="EMBL/GenBank/DDBJ databases">
        <authorList>
            <person name="Varghese N."/>
            <person name="Submissions S."/>
        </authorList>
    </citation>
    <scope>NUCLEOTIDE SEQUENCE [LARGE SCALE GENOMIC DNA]</scope>
    <source>
        <strain evidence="5">EPL6</strain>
    </source>
</reference>
<accession>A0A1G9Q1T6</accession>
<name>A0A1G9Q1T6_9BURK</name>
<dbReference type="STRING" id="1527607.SAMN05428957_10210"/>
<dbReference type="NCBIfam" id="TIGR01098">
    <property type="entry name" value="3A0109s03R"/>
    <property type="match status" value="1"/>
</dbReference>
<keyword evidence="5" id="KW-1185">Reference proteome</keyword>
<dbReference type="EMBL" id="FNHP01000002">
    <property type="protein sequence ID" value="SDM04980.1"/>
    <property type="molecule type" value="Genomic_DNA"/>
</dbReference>
<dbReference type="GO" id="GO:0043190">
    <property type="term" value="C:ATP-binding cassette (ABC) transporter complex"/>
    <property type="evidence" value="ECO:0007669"/>
    <property type="project" value="InterPro"/>
</dbReference>
<dbReference type="Gene3D" id="3.40.190.10">
    <property type="entry name" value="Periplasmic binding protein-like II"/>
    <property type="match status" value="2"/>
</dbReference>
<comment type="similarity">
    <text evidence="1">Belongs to the phosphate/phosphite/phosphonate binding protein family.</text>
</comment>